<keyword evidence="3" id="KW-1185">Reference proteome</keyword>
<feature type="coiled-coil region" evidence="1">
    <location>
        <begin position="17"/>
        <end position="69"/>
    </location>
</feature>
<comment type="caution">
    <text evidence="2">The sequence shown here is derived from an EMBL/GenBank/DDBJ whole genome shotgun (WGS) entry which is preliminary data.</text>
</comment>
<dbReference type="Proteomes" id="UP000821837">
    <property type="component" value="Unassembled WGS sequence"/>
</dbReference>
<evidence type="ECO:0000313" key="2">
    <source>
        <dbReference type="EMBL" id="KAH7943945.1"/>
    </source>
</evidence>
<dbReference type="VEuPathDB" id="VectorBase:RSAN_043522"/>
<evidence type="ECO:0000256" key="1">
    <source>
        <dbReference type="SAM" id="Coils"/>
    </source>
</evidence>
<sequence length="164" mass="18870">MGLEGPEFRAWYEEQKAREREERAAERKANKEKLESELRAKMEQLEVERRALERRLEVAMEEKTHLESQSYGQVVDGCSDSSFSMEWQLASVTDAYALDGQQSGVVTMRAVVVTLPEAHFEAYGEVHDGLERRISFVQRVDWYANQTGCLPPSLWQKLCYCAST</sequence>
<dbReference type="EMBL" id="JABSTV010001253">
    <property type="protein sequence ID" value="KAH7943945.1"/>
    <property type="molecule type" value="Genomic_DNA"/>
</dbReference>
<reference evidence="2" key="2">
    <citation type="submission" date="2021-09" db="EMBL/GenBank/DDBJ databases">
        <authorList>
            <person name="Jia N."/>
            <person name="Wang J."/>
            <person name="Shi W."/>
            <person name="Du L."/>
            <person name="Sun Y."/>
            <person name="Zhan W."/>
            <person name="Jiang J."/>
            <person name="Wang Q."/>
            <person name="Zhang B."/>
            <person name="Ji P."/>
            <person name="Sakyi L.B."/>
            <person name="Cui X."/>
            <person name="Yuan T."/>
            <person name="Jiang B."/>
            <person name="Yang W."/>
            <person name="Lam T.T.-Y."/>
            <person name="Chang Q."/>
            <person name="Ding S."/>
            <person name="Wang X."/>
            <person name="Zhu J."/>
            <person name="Ruan X."/>
            <person name="Zhao L."/>
            <person name="Wei J."/>
            <person name="Que T."/>
            <person name="Du C."/>
            <person name="Cheng J."/>
            <person name="Dai P."/>
            <person name="Han X."/>
            <person name="Huang E."/>
            <person name="Gao Y."/>
            <person name="Liu J."/>
            <person name="Shao H."/>
            <person name="Ye R."/>
            <person name="Li L."/>
            <person name="Wei W."/>
            <person name="Wang X."/>
            <person name="Wang C."/>
            <person name="Huo Q."/>
            <person name="Li W."/>
            <person name="Guo W."/>
            <person name="Chen H."/>
            <person name="Chen S."/>
            <person name="Zhou L."/>
            <person name="Zhou L."/>
            <person name="Ni X."/>
            <person name="Tian J."/>
            <person name="Zhou Y."/>
            <person name="Sheng Y."/>
            <person name="Liu T."/>
            <person name="Pan Y."/>
            <person name="Xia L."/>
            <person name="Li J."/>
            <person name="Zhao F."/>
            <person name="Cao W."/>
        </authorList>
    </citation>
    <scope>NUCLEOTIDE SEQUENCE</scope>
    <source>
        <strain evidence="2">Rsan-2018</strain>
        <tissue evidence="2">Larvae</tissue>
    </source>
</reference>
<protein>
    <submittedName>
        <fullName evidence="2">Uncharacterized protein</fullName>
    </submittedName>
</protein>
<accession>A0A9D4SQZ3</accession>
<evidence type="ECO:0000313" key="3">
    <source>
        <dbReference type="Proteomes" id="UP000821837"/>
    </source>
</evidence>
<dbReference type="AlphaFoldDB" id="A0A9D4SQZ3"/>
<keyword evidence="1" id="KW-0175">Coiled coil</keyword>
<organism evidence="2 3">
    <name type="scientific">Rhipicephalus sanguineus</name>
    <name type="common">Brown dog tick</name>
    <name type="synonym">Ixodes sanguineus</name>
    <dbReference type="NCBI Taxonomy" id="34632"/>
    <lineage>
        <taxon>Eukaryota</taxon>
        <taxon>Metazoa</taxon>
        <taxon>Ecdysozoa</taxon>
        <taxon>Arthropoda</taxon>
        <taxon>Chelicerata</taxon>
        <taxon>Arachnida</taxon>
        <taxon>Acari</taxon>
        <taxon>Parasitiformes</taxon>
        <taxon>Ixodida</taxon>
        <taxon>Ixodoidea</taxon>
        <taxon>Ixodidae</taxon>
        <taxon>Rhipicephalinae</taxon>
        <taxon>Rhipicephalus</taxon>
        <taxon>Rhipicephalus</taxon>
    </lineage>
</organism>
<name>A0A9D4SQZ3_RHISA</name>
<proteinExistence type="predicted"/>
<reference evidence="2" key="1">
    <citation type="journal article" date="2020" name="Cell">
        <title>Large-Scale Comparative Analyses of Tick Genomes Elucidate Their Genetic Diversity and Vector Capacities.</title>
        <authorList>
            <consortium name="Tick Genome and Microbiome Consortium (TIGMIC)"/>
            <person name="Jia N."/>
            <person name="Wang J."/>
            <person name="Shi W."/>
            <person name="Du L."/>
            <person name="Sun Y."/>
            <person name="Zhan W."/>
            <person name="Jiang J.F."/>
            <person name="Wang Q."/>
            <person name="Zhang B."/>
            <person name="Ji P."/>
            <person name="Bell-Sakyi L."/>
            <person name="Cui X.M."/>
            <person name="Yuan T.T."/>
            <person name="Jiang B.G."/>
            <person name="Yang W.F."/>
            <person name="Lam T.T."/>
            <person name="Chang Q.C."/>
            <person name="Ding S.J."/>
            <person name="Wang X.J."/>
            <person name="Zhu J.G."/>
            <person name="Ruan X.D."/>
            <person name="Zhao L."/>
            <person name="Wei J.T."/>
            <person name="Ye R.Z."/>
            <person name="Que T.C."/>
            <person name="Du C.H."/>
            <person name="Zhou Y.H."/>
            <person name="Cheng J.X."/>
            <person name="Dai P.F."/>
            <person name="Guo W.B."/>
            <person name="Han X.H."/>
            <person name="Huang E.J."/>
            <person name="Li L.F."/>
            <person name="Wei W."/>
            <person name="Gao Y.C."/>
            <person name="Liu J.Z."/>
            <person name="Shao H.Z."/>
            <person name="Wang X."/>
            <person name="Wang C.C."/>
            <person name="Yang T.C."/>
            <person name="Huo Q.B."/>
            <person name="Li W."/>
            <person name="Chen H.Y."/>
            <person name="Chen S.E."/>
            <person name="Zhou L.G."/>
            <person name="Ni X.B."/>
            <person name="Tian J.H."/>
            <person name="Sheng Y."/>
            <person name="Liu T."/>
            <person name="Pan Y.S."/>
            <person name="Xia L.Y."/>
            <person name="Li J."/>
            <person name="Zhao F."/>
            <person name="Cao W.C."/>
        </authorList>
    </citation>
    <scope>NUCLEOTIDE SEQUENCE</scope>
    <source>
        <strain evidence="2">Rsan-2018</strain>
    </source>
</reference>
<gene>
    <name evidence="2" type="ORF">HPB52_013723</name>
</gene>